<dbReference type="Proteomes" id="UP000616885">
    <property type="component" value="Unassembled WGS sequence"/>
</dbReference>
<accession>A0A8H7NGK8</accession>
<dbReference type="EMBL" id="JADCTT010000003">
    <property type="protein sequence ID" value="KAF9755542.1"/>
    <property type="molecule type" value="Genomic_DNA"/>
</dbReference>
<organism evidence="1 2">
    <name type="scientific">Bionectria ochroleuca</name>
    <name type="common">Gliocladium roseum</name>
    <dbReference type="NCBI Taxonomy" id="29856"/>
    <lineage>
        <taxon>Eukaryota</taxon>
        <taxon>Fungi</taxon>
        <taxon>Dikarya</taxon>
        <taxon>Ascomycota</taxon>
        <taxon>Pezizomycotina</taxon>
        <taxon>Sordariomycetes</taxon>
        <taxon>Hypocreomycetidae</taxon>
        <taxon>Hypocreales</taxon>
        <taxon>Bionectriaceae</taxon>
        <taxon>Clonostachys</taxon>
    </lineage>
</organism>
<name>A0A8H7NGK8_BIOOC</name>
<comment type="caution">
    <text evidence="1">The sequence shown here is derived from an EMBL/GenBank/DDBJ whole genome shotgun (WGS) entry which is preliminary data.</text>
</comment>
<sequence>MDDDIILLLSEGPDKCVSSNTDLDKCGSFDILDGSTVQTPTVTSILRLTVRKSPSMPNCAIFVDCSPCFVSALLSFYPLHLNSAVFMRLPCDSRSLTCLTSRQIFVA</sequence>
<proteinExistence type="predicted"/>
<gene>
    <name evidence="1" type="ORF">IM811_010983</name>
</gene>
<evidence type="ECO:0000313" key="1">
    <source>
        <dbReference type="EMBL" id="KAF9755542.1"/>
    </source>
</evidence>
<dbReference type="AlphaFoldDB" id="A0A8H7NGK8"/>
<protein>
    <submittedName>
        <fullName evidence="1">Uncharacterized protein</fullName>
    </submittedName>
</protein>
<reference evidence="1" key="1">
    <citation type="submission" date="2020-10" db="EMBL/GenBank/DDBJ databases">
        <title>High-Quality Genome Resource of Clonostachys rosea strain S41 by Oxford Nanopore Long-Read Sequencing.</title>
        <authorList>
            <person name="Wang H."/>
        </authorList>
    </citation>
    <scope>NUCLEOTIDE SEQUENCE</scope>
    <source>
        <strain evidence="1">S41</strain>
    </source>
</reference>
<evidence type="ECO:0000313" key="2">
    <source>
        <dbReference type="Proteomes" id="UP000616885"/>
    </source>
</evidence>